<evidence type="ECO:0000256" key="1">
    <source>
        <dbReference type="SAM" id="Phobius"/>
    </source>
</evidence>
<dbReference type="InterPro" id="IPR006976">
    <property type="entry name" value="VanZ-like"/>
</dbReference>
<reference evidence="3 4" key="1">
    <citation type="submission" date="2018-05" db="EMBL/GenBank/DDBJ databases">
        <title>Genomic Encyclopedia of Type Strains, Phase III (KMG-III): the genomes of soil and plant-associated and newly described type strains.</title>
        <authorList>
            <person name="Whitman W."/>
        </authorList>
    </citation>
    <scope>NUCLEOTIDE SEQUENCE [LARGE SCALE GENOMIC DNA]</scope>
    <source>
        <strain evidence="3 4">CECT 5696</strain>
    </source>
</reference>
<evidence type="ECO:0000259" key="2">
    <source>
        <dbReference type="Pfam" id="PF04892"/>
    </source>
</evidence>
<feature type="transmembrane region" description="Helical" evidence="1">
    <location>
        <begin position="81"/>
        <end position="100"/>
    </location>
</feature>
<dbReference type="InterPro" id="IPR053150">
    <property type="entry name" value="Teicoplanin_resist-assoc"/>
</dbReference>
<dbReference type="PANTHER" id="PTHR36834:SF1">
    <property type="entry name" value="INTEGRAL MEMBRANE PROTEIN"/>
    <property type="match status" value="1"/>
</dbReference>
<feature type="transmembrane region" description="Helical" evidence="1">
    <location>
        <begin position="12"/>
        <end position="32"/>
    </location>
</feature>
<proteinExistence type="predicted"/>
<keyword evidence="4" id="KW-1185">Reference proteome</keyword>
<dbReference type="Pfam" id="PF04892">
    <property type="entry name" value="VanZ"/>
    <property type="match status" value="1"/>
</dbReference>
<dbReference type="RefSeq" id="WP_110043202.1">
    <property type="nucleotide sequence ID" value="NZ_CP054612.1"/>
</dbReference>
<protein>
    <submittedName>
        <fullName evidence="3">VanZ like protein</fullName>
    </submittedName>
</protein>
<evidence type="ECO:0000313" key="4">
    <source>
        <dbReference type="Proteomes" id="UP000246635"/>
    </source>
</evidence>
<keyword evidence="1" id="KW-0812">Transmembrane</keyword>
<dbReference type="EMBL" id="QGTQ01000003">
    <property type="protein sequence ID" value="PWW06536.1"/>
    <property type="molecule type" value="Genomic_DNA"/>
</dbReference>
<accession>A0A2V2YYN9</accession>
<comment type="caution">
    <text evidence="3">The sequence shown here is derived from an EMBL/GenBank/DDBJ whole genome shotgun (WGS) entry which is preliminary data.</text>
</comment>
<dbReference type="PANTHER" id="PTHR36834">
    <property type="entry name" value="MEMBRANE PROTEIN-RELATED"/>
    <property type="match status" value="1"/>
</dbReference>
<dbReference type="Proteomes" id="UP000246635">
    <property type="component" value="Unassembled WGS sequence"/>
</dbReference>
<feature type="transmembrane region" description="Helical" evidence="1">
    <location>
        <begin position="112"/>
        <end position="136"/>
    </location>
</feature>
<dbReference type="AlphaFoldDB" id="A0A2V2YYN9"/>
<feature type="transmembrane region" description="Helical" evidence="1">
    <location>
        <begin position="142"/>
        <end position="163"/>
    </location>
</feature>
<keyword evidence="1" id="KW-0472">Membrane</keyword>
<keyword evidence="1" id="KW-1133">Transmembrane helix</keyword>
<sequence>MRSLRAIKAMPTAVLFVVYMYILVKIILFKFAHVDLMFLLKQAKWAIADMGRLHYRWEMANLIPFRTITENLNSHSLYDSIQFYGNIGLFIPFGMFIPFLMNGRMHGIRLYVWVFVLSFALCLLLESIQLLCSIGMFDVDDLILNTAGGMLGCIIFHLLFGIIRPYKTAAALS</sequence>
<gene>
    <name evidence="3" type="ORF">DFQ01_103440</name>
</gene>
<feature type="domain" description="VanZ-like" evidence="2">
    <location>
        <begin position="16"/>
        <end position="159"/>
    </location>
</feature>
<evidence type="ECO:0000313" key="3">
    <source>
        <dbReference type="EMBL" id="PWW06536.1"/>
    </source>
</evidence>
<name>A0A2V2YYN9_9BACL</name>
<organism evidence="3 4">
    <name type="scientific">Paenibacillus cellulosilyticus</name>
    <dbReference type="NCBI Taxonomy" id="375489"/>
    <lineage>
        <taxon>Bacteria</taxon>
        <taxon>Bacillati</taxon>
        <taxon>Bacillota</taxon>
        <taxon>Bacilli</taxon>
        <taxon>Bacillales</taxon>
        <taxon>Paenibacillaceae</taxon>
        <taxon>Paenibacillus</taxon>
    </lineage>
</organism>
<dbReference type="OrthoDB" id="4822551at2"/>